<keyword evidence="1" id="KW-1133">Transmembrane helix</keyword>
<evidence type="ECO:0000313" key="3">
    <source>
        <dbReference type="Proteomes" id="UP000663866"/>
    </source>
</evidence>
<dbReference type="InterPro" id="IPR036259">
    <property type="entry name" value="MFS_trans_sf"/>
</dbReference>
<organism evidence="2 3">
    <name type="scientific">Rotaria magnacalcarata</name>
    <dbReference type="NCBI Taxonomy" id="392030"/>
    <lineage>
        <taxon>Eukaryota</taxon>
        <taxon>Metazoa</taxon>
        <taxon>Spiralia</taxon>
        <taxon>Gnathifera</taxon>
        <taxon>Rotifera</taxon>
        <taxon>Eurotatoria</taxon>
        <taxon>Bdelloidea</taxon>
        <taxon>Philodinida</taxon>
        <taxon>Philodinidae</taxon>
        <taxon>Rotaria</taxon>
    </lineage>
</organism>
<sequence length="117" mass="13070">MWLEITLSIVARVCLRTCYCLLILFTTELYPTSVRATGLAIGLASDIIARILVEELLFLTIDRLLLLFISGGILCLSCCLIFPLPETILYDIPDSISDLQSMKCSLENDDENKISTH</sequence>
<feature type="non-terminal residue" evidence="2">
    <location>
        <position position="1"/>
    </location>
</feature>
<name>A0A820YZY4_9BILA</name>
<gene>
    <name evidence="2" type="ORF">OVN521_LOCUS43453</name>
</gene>
<reference evidence="2" key="1">
    <citation type="submission" date="2021-02" db="EMBL/GenBank/DDBJ databases">
        <authorList>
            <person name="Nowell W R."/>
        </authorList>
    </citation>
    <scope>NUCLEOTIDE SEQUENCE</scope>
</reference>
<proteinExistence type="predicted"/>
<feature type="transmembrane region" description="Helical" evidence="1">
    <location>
        <begin position="7"/>
        <end position="27"/>
    </location>
</feature>
<evidence type="ECO:0000256" key="1">
    <source>
        <dbReference type="SAM" id="Phobius"/>
    </source>
</evidence>
<feature type="transmembrane region" description="Helical" evidence="1">
    <location>
        <begin position="33"/>
        <end position="53"/>
    </location>
</feature>
<dbReference type="EMBL" id="CAJOBG010062216">
    <property type="protein sequence ID" value="CAF4556376.1"/>
    <property type="molecule type" value="Genomic_DNA"/>
</dbReference>
<dbReference type="AlphaFoldDB" id="A0A820YZY4"/>
<keyword evidence="1" id="KW-0812">Transmembrane</keyword>
<comment type="caution">
    <text evidence="2">The sequence shown here is derived from an EMBL/GenBank/DDBJ whole genome shotgun (WGS) entry which is preliminary data.</text>
</comment>
<evidence type="ECO:0000313" key="2">
    <source>
        <dbReference type="EMBL" id="CAF4556376.1"/>
    </source>
</evidence>
<dbReference type="Proteomes" id="UP000663866">
    <property type="component" value="Unassembled WGS sequence"/>
</dbReference>
<protein>
    <submittedName>
        <fullName evidence="2">Uncharacterized protein</fullName>
    </submittedName>
</protein>
<feature type="transmembrane region" description="Helical" evidence="1">
    <location>
        <begin position="65"/>
        <end position="84"/>
    </location>
</feature>
<dbReference type="Gene3D" id="1.20.1250.20">
    <property type="entry name" value="MFS general substrate transporter like domains"/>
    <property type="match status" value="1"/>
</dbReference>
<keyword evidence="3" id="KW-1185">Reference proteome</keyword>
<accession>A0A820YZY4</accession>
<keyword evidence="1" id="KW-0472">Membrane</keyword>